<dbReference type="RefSeq" id="WP_160821437.1">
    <property type="nucleotide sequence ID" value="NZ_JBHSXE010000001.1"/>
</dbReference>
<evidence type="ECO:0000313" key="1">
    <source>
        <dbReference type="EMBL" id="MFC6886748.1"/>
    </source>
</evidence>
<proteinExistence type="predicted"/>
<gene>
    <name evidence="1" type="ORF">ACFQKB_43785</name>
</gene>
<organism evidence="1 2">
    <name type="scientific">Actinomadura yumaensis</name>
    <dbReference type="NCBI Taxonomy" id="111807"/>
    <lineage>
        <taxon>Bacteria</taxon>
        <taxon>Bacillati</taxon>
        <taxon>Actinomycetota</taxon>
        <taxon>Actinomycetes</taxon>
        <taxon>Streptosporangiales</taxon>
        <taxon>Thermomonosporaceae</taxon>
        <taxon>Actinomadura</taxon>
    </lineage>
</organism>
<sequence length="308" mass="33381">MTVILILLCMAIAGRELYLAFERKRTGNAPEIADIRTQLGALKGTRDELERFRAEQTRRLDALEAGRGERLEQDLERLAAEQSRENESLRGTDARVHSLVTQINERMVPEINARLGRQREAADALAAEVAELRGHLARRLDQAAATSLGADPADVVAGSLAVPGHGLRGPYERFAESYGMRVELVHPSEPGPVRYYLTGRSPRGLERDFLDLLHTLRTACDRKGAAPPNAAAQALLEALRGIGEGTVRLGPLLIVRTPATLVCGVLPLAELLKARTAASAADPGEASAHLAHLPAARRHDASRPPVKR</sequence>
<dbReference type="EMBL" id="JBHSXS010000058">
    <property type="protein sequence ID" value="MFC6886748.1"/>
    <property type="molecule type" value="Genomic_DNA"/>
</dbReference>
<keyword evidence="2" id="KW-1185">Reference proteome</keyword>
<reference evidence="2" key="1">
    <citation type="journal article" date="2019" name="Int. J. Syst. Evol. Microbiol.">
        <title>The Global Catalogue of Microorganisms (GCM) 10K type strain sequencing project: providing services to taxonomists for standard genome sequencing and annotation.</title>
        <authorList>
            <consortium name="The Broad Institute Genomics Platform"/>
            <consortium name="The Broad Institute Genome Sequencing Center for Infectious Disease"/>
            <person name="Wu L."/>
            <person name="Ma J."/>
        </authorList>
    </citation>
    <scope>NUCLEOTIDE SEQUENCE [LARGE SCALE GENOMIC DNA]</scope>
    <source>
        <strain evidence="2">JCM 3369</strain>
    </source>
</reference>
<dbReference type="Proteomes" id="UP001596380">
    <property type="component" value="Unassembled WGS sequence"/>
</dbReference>
<name>A0ABW2D1H5_9ACTN</name>
<comment type="caution">
    <text evidence="1">The sequence shown here is derived from an EMBL/GenBank/DDBJ whole genome shotgun (WGS) entry which is preliminary data.</text>
</comment>
<evidence type="ECO:0000313" key="2">
    <source>
        <dbReference type="Proteomes" id="UP001596380"/>
    </source>
</evidence>
<accession>A0ABW2D1H5</accession>
<protein>
    <recommendedName>
        <fullName evidence="3">DNA recombination protein RmuC</fullName>
    </recommendedName>
</protein>
<evidence type="ECO:0008006" key="3">
    <source>
        <dbReference type="Google" id="ProtNLM"/>
    </source>
</evidence>